<accession>A0A517ZUD6</accession>
<dbReference type="KEGG" id="sdyn:Mal52_45760"/>
<sequence>MDERCRPPMENNGSQHVWLIDGNRISGDVPNDSFLLLHRPGLSQNVAKTDAD</sequence>
<keyword evidence="2" id="KW-1185">Reference proteome</keyword>
<dbReference type="Proteomes" id="UP000319383">
    <property type="component" value="Chromosome"/>
</dbReference>
<evidence type="ECO:0000313" key="2">
    <source>
        <dbReference type="Proteomes" id="UP000319383"/>
    </source>
</evidence>
<protein>
    <submittedName>
        <fullName evidence="1">Uncharacterized protein</fullName>
    </submittedName>
</protein>
<reference evidence="1 2" key="1">
    <citation type="submission" date="2019-02" db="EMBL/GenBank/DDBJ databases">
        <title>Deep-cultivation of Planctomycetes and their phenomic and genomic characterization uncovers novel biology.</title>
        <authorList>
            <person name="Wiegand S."/>
            <person name="Jogler M."/>
            <person name="Boedeker C."/>
            <person name="Pinto D."/>
            <person name="Vollmers J."/>
            <person name="Rivas-Marin E."/>
            <person name="Kohn T."/>
            <person name="Peeters S.H."/>
            <person name="Heuer A."/>
            <person name="Rast P."/>
            <person name="Oberbeckmann S."/>
            <person name="Bunk B."/>
            <person name="Jeske O."/>
            <person name="Meyerdierks A."/>
            <person name="Storesund J.E."/>
            <person name="Kallscheuer N."/>
            <person name="Luecker S."/>
            <person name="Lage O.M."/>
            <person name="Pohl T."/>
            <person name="Merkel B.J."/>
            <person name="Hornburger P."/>
            <person name="Mueller R.-W."/>
            <person name="Bruemmer F."/>
            <person name="Labrenz M."/>
            <person name="Spormann A.M."/>
            <person name="Op den Camp H."/>
            <person name="Overmann J."/>
            <person name="Amann R."/>
            <person name="Jetten M.S.M."/>
            <person name="Mascher T."/>
            <person name="Medema M.H."/>
            <person name="Devos D.P."/>
            <person name="Kaster A.-K."/>
            <person name="Ovreas L."/>
            <person name="Rohde M."/>
            <person name="Galperin M.Y."/>
            <person name="Jogler C."/>
        </authorList>
    </citation>
    <scope>NUCLEOTIDE SEQUENCE [LARGE SCALE GENOMIC DNA]</scope>
    <source>
        <strain evidence="1 2">Mal52</strain>
    </source>
</reference>
<gene>
    <name evidence="1" type="ORF">Mal52_45760</name>
</gene>
<name>A0A517ZUD6_9PLAN</name>
<dbReference type="AlphaFoldDB" id="A0A517ZUD6"/>
<organism evidence="1 2">
    <name type="scientific">Symmachiella dynata</name>
    <dbReference type="NCBI Taxonomy" id="2527995"/>
    <lineage>
        <taxon>Bacteria</taxon>
        <taxon>Pseudomonadati</taxon>
        <taxon>Planctomycetota</taxon>
        <taxon>Planctomycetia</taxon>
        <taxon>Planctomycetales</taxon>
        <taxon>Planctomycetaceae</taxon>
        <taxon>Symmachiella</taxon>
    </lineage>
</organism>
<dbReference type="EMBL" id="CP036276">
    <property type="protein sequence ID" value="QDU46079.1"/>
    <property type="molecule type" value="Genomic_DNA"/>
</dbReference>
<proteinExistence type="predicted"/>
<evidence type="ECO:0000313" key="1">
    <source>
        <dbReference type="EMBL" id="QDU46079.1"/>
    </source>
</evidence>